<evidence type="ECO:0000313" key="3">
    <source>
        <dbReference type="Proteomes" id="UP000249619"/>
    </source>
</evidence>
<comment type="caution">
    <text evidence="2">The sequence shown here is derived from an EMBL/GenBank/DDBJ whole genome shotgun (WGS) entry which is preliminary data.</text>
</comment>
<keyword evidence="1" id="KW-0732">Signal</keyword>
<evidence type="ECO:0000313" key="2">
    <source>
        <dbReference type="EMBL" id="RAQ99310.1"/>
    </source>
</evidence>
<sequence>MHLNPNFVGLLALSSMASALPSAGDTIVDTSLTHVHLEARQRQYSCIGVDPADQVQCLEDLIKIREKEDSGCNVWGCIAAQVNVAVECSIAFGMELANPMADLACLTSSIAFEGACVFCG</sequence>
<dbReference type="AlphaFoldDB" id="A0A364MRB9"/>
<accession>A0A364MRB9</accession>
<evidence type="ECO:0008006" key="4">
    <source>
        <dbReference type="Google" id="ProtNLM"/>
    </source>
</evidence>
<gene>
    <name evidence="2" type="ORF">DDE83_009201</name>
</gene>
<evidence type="ECO:0000256" key="1">
    <source>
        <dbReference type="SAM" id="SignalP"/>
    </source>
</evidence>
<dbReference type="Gene3D" id="1.10.1740.120">
    <property type="match status" value="1"/>
</dbReference>
<dbReference type="Proteomes" id="UP000249619">
    <property type="component" value="Unassembled WGS sequence"/>
</dbReference>
<keyword evidence="3" id="KW-1185">Reference proteome</keyword>
<reference evidence="3" key="1">
    <citation type="submission" date="2018-05" db="EMBL/GenBank/DDBJ databases">
        <title>Draft genome sequence of Stemphylium lycopersici strain CIDEFI 213.</title>
        <authorList>
            <person name="Medina R."/>
            <person name="Franco M.E.E."/>
            <person name="Lucentini C.G."/>
            <person name="Saparrat M.C.N."/>
            <person name="Balatti P.A."/>
        </authorList>
    </citation>
    <scope>NUCLEOTIDE SEQUENCE [LARGE SCALE GENOMIC DNA]</scope>
    <source>
        <strain evidence="3">CIDEFI 213</strain>
    </source>
</reference>
<proteinExistence type="predicted"/>
<dbReference type="EMBL" id="QGDH01000555">
    <property type="protein sequence ID" value="RAQ99310.1"/>
    <property type="molecule type" value="Genomic_DNA"/>
</dbReference>
<organism evidence="2 3">
    <name type="scientific">Stemphylium lycopersici</name>
    <name type="common">Tomato gray leaf spot disease fungus</name>
    <name type="synonym">Thyrospora lycopersici</name>
    <dbReference type="NCBI Taxonomy" id="183478"/>
    <lineage>
        <taxon>Eukaryota</taxon>
        <taxon>Fungi</taxon>
        <taxon>Dikarya</taxon>
        <taxon>Ascomycota</taxon>
        <taxon>Pezizomycotina</taxon>
        <taxon>Dothideomycetes</taxon>
        <taxon>Pleosporomycetidae</taxon>
        <taxon>Pleosporales</taxon>
        <taxon>Pleosporineae</taxon>
        <taxon>Pleosporaceae</taxon>
        <taxon>Stemphylium</taxon>
    </lineage>
</organism>
<protein>
    <recommendedName>
        <fullName evidence="4">Fungal calcium binding protein domain-containing protein</fullName>
    </recommendedName>
</protein>
<feature type="signal peptide" evidence="1">
    <location>
        <begin position="1"/>
        <end position="19"/>
    </location>
</feature>
<name>A0A364MRB9_STELY</name>
<feature type="chain" id="PRO_5017066366" description="Fungal calcium binding protein domain-containing protein" evidence="1">
    <location>
        <begin position="20"/>
        <end position="120"/>
    </location>
</feature>